<feature type="DNA-binding region" description="H-T-H motif" evidence="4">
    <location>
        <begin position="41"/>
        <end position="60"/>
    </location>
</feature>
<dbReference type="InterPro" id="IPR001647">
    <property type="entry name" value="HTH_TetR"/>
</dbReference>
<evidence type="ECO:0000313" key="7">
    <source>
        <dbReference type="Proteomes" id="UP000185192"/>
    </source>
</evidence>
<dbReference type="GO" id="GO:0003700">
    <property type="term" value="F:DNA-binding transcription factor activity"/>
    <property type="evidence" value="ECO:0007669"/>
    <property type="project" value="TreeGrafter"/>
</dbReference>
<organism evidence="6 7">
    <name type="scientific">Parasphingorhabdus marina DSM 22363</name>
    <dbReference type="NCBI Taxonomy" id="1123272"/>
    <lineage>
        <taxon>Bacteria</taxon>
        <taxon>Pseudomonadati</taxon>
        <taxon>Pseudomonadota</taxon>
        <taxon>Alphaproteobacteria</taxon>
        <taxon>Sphingomonadales</taxon>
        <taxon>Sphingomonadaceae</taxon>
        <taxon>Parasphingorhabdus</taxon>
    </lineage>
</organism>
<evidence type="ECO:0000256" key="3">
    <source>
        <dbReference type="ARBA" id="ARBA00023163"/>
    </source>
</evidence>
<dbReference type="SUPFAM" id="SSF48498">
    <property type="entry name" value="Tetracyclin repressor-like, C-terminal domain"/>
    <property type="match status" value="1"/>
</dbReference>
<dbReference type="Pfam" id="PF00440">
    <property type="entry name" value="TetR_N"/>
    <property type="match status" value="1"/>
</dbReference>
<protein>
    <submittedName>
        <fullName evidence="6">Transcriptional regulator, TetR family</fullName>
    </submittedName>
</protein>
<name>A0A1N6CUW3_9SPHN</name>
<dbReference type="InterPro" id="IPR009057">
    <property type="entry name" value="Homeodomain-like_sf"/>
</dbReference>
<dbReference type="EMBL" id="FSQW01000001">
    <property type="protein sequence ID" value="SIN62265.1"/>
    <property type="molecule type" value="Genomic_DNA"/>
</dbReference>
<keyword evidence="7" id="KW-1185">Reference proteome</keyword>
<keyword evidence="3" id="KW-0804">Transcription</keyword>
<dbReference type="PANTHER" id="PTHR30055:SF234">
    <property type="entry name" value="HTH-TYPE TRANSCRIPTIONAL REGULATOR BETI"/>
    <property type="match status" value="1"/>
</dbReference>
<dbReference type="OrthoDB" id="9805134at2"/>
<dbReference type="InterPro" id="IPR036271">
    <property type="entry name" value="Tet_transcr_reg_TetR-rel_C_sf"/>
</dbReference>
<dbReference type="SUPFAM" id="SSF46689">
    <property type="entry name" value="Homeodomain-like"/>
    <property type="match status" value="1"/>
</dbReference>
<dbReference type="GO" id="GO:0000976">
    <property type="term" value="F:transcription cis-regulatory region binding"/>
    <property type="evidence" value="ECO:0007669"/>
    <property type="project" value="TreeGrafter"/>
</dbReference>
<dbReference type="InterPro" id="IPR050109">
    <property type="entry name" value="HTH-type_TetR-like_transc_reg"/>
</dbReference>
<proteinExistence type="predicted"/>
<evidence type="ECO:0000256" key="4">
    <source>
        <dbReference type="PROSITE-ProRule" id="PRU00335"/>
    </source>
</evidence>
<gene>
    <name evidence="6" type="ORF">SAMN02745824_1038</name>
</gene>
<keyword evidence="1" id="KW-0805">Transcription regulation</keyword>
<sequence>MSERTRNPQGKPGRSDKKVIRAARIIAAAERILITGKGELEMGQVAEKAGVSVGLAYHYFGSKSGMLGAIIDAFYDRYNHVVNQYLDPDIQWAVREKQRLHAAVNFLYNDPMAPIILGRMAGSNQVAAIEAARQEEMIEMAIRNIKSGIRRQHIGAHIDPQIAGAAIVGAMRQSLMHAMKMEPRPSAKVLTHQIWGLIAGALDLR</sequence>
<dbReference type="AlphaFoldDB" id="A0A1N6CUW3"/>
<dbReference type="Proteomes" id="UP000185192">
    <property type="component" value="Unassembled WGS sequence"/>
</dbReference>
<dbReference type="PANTHER" id="PTHR30055">
    <property type="entry name" value="HTH-TYPE TRANSCRIPTIONAL REGULATOR RUTR"/>
    <property type="match status" value="1"/>
</dbReference>
<dbReference type="PROSITE" id="PS50977">
    <property type="entry name" value="HTH_TETR_2"/>
    <property type="match status" value="1"/>
</dbReference>
<reference evidence="7" key="1">
    <citation type="submission" date="2016-11" db="EMBL/GenBank/DDBJ databases">
        <authorList>
            <person name="Varghese N."/>
            <person name="Submissions S."/>
        </authorList>
    </citation>
    <scope>NUCLEOTIDE SEQUENCE [LARGE SCALE GENOMIC DNA]</scope>
    <source>
        <strain evidence="7">DSM 22363</strain>
    </source>
</reference>
<evidence type="ECO:0000256" key="1">
    <source>
        <dbReference type="ARBA" id="ARBA00023015"/>
    </source>
</evidence>
<evidence type="ECO:0000313" key="6">
    <source>
        <dbReference type="EMBL" id="SIN62265.1"/>
    </source>
</evidence>
<accession>A0A1N6CUW3</accession>
<dbReference type="Gene3D" id="1.10.357.10">
    <property type="entry name" value="Tetracycline Repressor, domain 2"/>
    <property type="match status" value="1"/>
</dbReference>
<dbReference type="STRING" id="1123272.SAMN02745824_1038"/>
<evidence type="ECO:0000259" key="5">
    <source>
        <dbReference type="PROSITE" id="PS50977"/>
    </source>
</evidence>
<dbReference type="RefSeq" id="WP_074204020.1">
    <property type="nucleotide sequence ID" value="NZ_FSQW01000001.1"/>
</dbReference>
<evidence type="ECO:0000256" key="2">
    <source>
        <dbReference type="ARBA" id="ARBA00023125"/>
    </source>
</evidence>
<keyword evidence="2 4" id="KW-0238">DNA-binding</keyword>
<feature type="domain" description="HTH tetR-type" evidence="5">
    <location>
        <begin position="18"/>
        <end position="78"/>
    </location>
</feature>